<evidence type="ECO:0000256" key="10">
    <source>
        <dbReference type="ARBA" id="ARBA00022927"/>
    </source>
</evidence>
<evidence type="ECO:0000256" key="12">
    <source>
        <dbReference type="ARBA" id="ARBA00023136"/>
    </source>
</evidence>
<organism evidence="18 19">
    <name type="scientific">Pseudomicrostroma glucosiphilum</name>
    <dbReference type="NCBI Taxonomy" id="1684307"/>
    <lineage>
        <taxon>Eukaryota</taxon>
        <taxon>Fungi</taxon>
        <taxon>Dikarya</taxon>
        <taxon>Basidiomycota</taxon>
        <taxon>Ustilaginomycotina</taxon>
        <taxon>Exobasidiomycetes</taxon>
        <taxon>Microstromatales</taxon>
        <taxon>Microstromatales incertae sedis</taxon>
        <taxon>Pseudomicrostroma</taxon>
    </lineage>
</organism>
<dbReference type="Pfam" id="PF04757">
    <property type="entry name" value="Pex2_Pex12"/>
    <property type="match status" value="1"/>
</dbReference>
<evidence type="ECO:0000256" key="2">
    <source>
        <dbReference type="ARBA" id="ARBA00004906"/>
    </source>
</evidence>
<keyword evidence="10" id="KW-0653">Protein transport</keyword>
<feature type="region of interest" description="Disordered" evidence="16">
    <location>
        <begin position="312"/>
        <end position="337"/>
    </location>
</feature>
<protein>
    <recommendedName>
        <fullName evidence="4">Peroxisome assembly protein 12</fullName>
    </recommendedName>
    <alternativeName>
        <fullName evidence="14">Peroxin-12</fullName>
    </alternativeName>
</protein>
<gene>
    <name evidence="18" type="ORF">BCV69DRAFT_287936</name>
</gene>
<reference evidence="18 19" key="1">
    <citation type="journal article" date="2018" name="Mol. Biol. Evol.">
        <title>Broad Genomic Sampling Reveals a Smut Pathogenic Ancestry of the Fungal Clade Ustilaginomycotina.</title>
        <authorList>
            <person name="Kijpornyongpan T."/>
            <person name="Mondo S.J."/>
            <person name="Barry K."/>
            <person name="Sandor L."/>
            <person name="Lee J."/>
            <person name="Lipzen A."/>
            <person name="Pangilinan J."/>
            <person name="LaButti K."/>
            <person name="Hainaut M."/>
            <person name="Henrissat B."/>
            <person name="Grigoriev I.V."/>
            <person name="Spatafora J.W."/>
            <person name="Aime M.C."/>
        </authorList>
    </citation>
    <scope>NUCLEOTIDE SEQUENCE [LARGE SCALE GENOMIC DNA]</scope>
    <source>
        <strain evidence="18 19">MCA 4718</strain>
    </source>
</reference>
<dbReference type="GeneID" id="37015328"/>
<evidence type="ECO:0000256" key="8">
    <source>
        <dbReference type="ARBA" id="ARBA00022771"/>
    </source>
</evidence>
<dbReference type="GO" id="GO:0016562">
    <property type="term" value="P:protein import into peroxisome matrix, receptor recycling"/>
    <property type="evidence" value="ECO:0007669"/>
    <property type="project" value="UniProtKB-ARBA"/>
</dbReference>
<evidence type="ECO:0000256" key="7">
    <source>
        <dbReference type="ARBA" id="ARBA00022723"/>
    </source>
</evidence>
<comment type="similarity">
    <text evidence="3">Belongs to the pex2/pex10/pex12 family.</text>
</comment>
<feature type="compositionally biased region" description="Basic and acidic residues" evidence="16">
    <location>
        <begin position="312"/>
        <end position="321"/>
    </location>
</feature>
<dbReference type="EMBL" id="KZ819331">
    <property type="protein sequence ID" value="PWN19373.1"/>
    <property type="molecule type" value="Genomic_DNA"/>
</dbReference>
<evidence type="ECO:0000256" key="16">
    <source>
        <dbReference type="SAM" id="MobiDB-lite"/>
    </source>
</evidence>
<dbReference type="SMART" id="SM00184">
    <property type="entry name" value="RING"/>
    <property type="match status" value="1"/>
</dbReference>
<keyword evidence="9" id="KW-0862">Zinc</keyword>
<dbReference type="RefSeq" id="XP_025346533.1">
    <property type="nucleotide sequence ID" value="XM_025493594.1"/>
</dbReference>
<comment type="pathway">
    <text evidence="2">Protein modification; protein ubiquitination.</text>
</comment>
<dbReference type="GO" id="GO:1990429">
    <property type="term" value="C:peroxisomal importomer complex"/>
    <property type="evidence" value="ECO:0007669"/>
    <property type="project" value="TreeGrafter"/>
</dbReference>
<keyword evidence="6" id="KW-0812">Transmembrane</keyword>
<keyword evidence="11" id="KW-1133">Transmembrane helix</keyword>
<dbReference type="InterPro" id="IPR018957">
    <property type="entry name" value="Znf_C3HC4_RING-type"/>
</dbReference>
<dbReference type="InterPro" id="IPR006845">
    <property type="entry name" value="Pex_N"/>
</dbReference>
<evidence type="ECO:0000313" key="18">
    <source>
        <dbReference type="EMBL" id="PWN19373.1"/>
    </source>
</evidence>
<keyword evidence="12" id="KW-0472">Membrane</keyword>
<dbReference type="GO" id="GO:0008270">
    <property type="term" value="F:zinc ion binding"/>
    <property type="evidence" value="ECO:0007669"/>
    <property type="project" value="UniProtKB-KW"/>
</dbReference>
<dbReference type="Gene3D" id="3.30.40.10">
    <property type="entry name" value="Zinc/RING finger domain, C3HC4 (zinc finger)"/>
    <property type="match status" value="1"/>
</dbReference>
<name>A0A316U4W7_9BASI</name>
<feature type="region of interest" description="Disordered" evidence="16">
    <location>
        <begin position="358"/>
        <end position="380"/>
    </location>
</feature>
<feature type="compositionally biased region" description="Low complexity" evidence="16">
    <location>
        <begin position="163"/>
        <end position="176"/>
    </location>
</feature>
<evidence type="ECO:0000256" key="1">
    <source>
        <dbReference type="ARBA" id="ARBA00004585"/>
    </source>
</evidence>
<evidence type="ECO:0000313" key="19">
    <source>
        <dbReference type="Proteomes" id="UP000245942"/>
    </source>
</evidence>
<keyword evidence="5" id="KW-0813">Transport</keyword>
<evidence type="ECO:0000256" key="14">
    <source>
        <dbReference type="ARBA" id="ARBA00029692"/>
    </source>
</evidence>
<evidence type="ECO:0000256" key="11">
    <source>
        <dbReference type="ARBA" id="ARBA00022989"/>
    </source>
</evidence>
<evidence type="ECO:0000259" key="17">
    <source>
        <dbReference type="SMART" id="SM00184"/>
    </source>
</evidence>
<dbReference type="STRING" id="1684307.A0A316U4W7"/>
<dbReference type="PANTHER" id="PTHR12888:SF0">
    <property type="entry name" value="PEROXISOME ASSEMBLY PROTEIN 12"/>
    <property type="match status" value="1"/>
</dbReference>
<dbReference type="InterPro" id="IPR001841">
    <property type="entry name" value="Znf_RING"/>
</dbReference>
<sequence length="446" mass="49574">MPTGDGSPSAATPFDPTRPTIFELLASDQLSSLLSPAIRYTLSVLATRQPRIFLRAFNSFEELWAVFMLLVERHYLRTWGSSFSENFYGLRRRRRMGISGIRSGQSKKGQGGLSRTEINVSLFLLVGLPYLQRKADDWWERNGGGATSDADLFGDDEAEAGQSSHGGSTWTGISSSSNVSLRDRLRALHSSLNPKAVAAYPYFKTFWSFFLLSQYVRYLFNNTPYFSPLLSLFRVEIVRASPSDYASNESTSGSLPILPPDLPNPLQRPREFLTRMLRGGPYMFFESLKYALPASIFLFKFLEWWYGSEEVGRRRDGRGGKGEGPGGDGVRFGPPRVLLPSERGILYDDEKSKSYKIPSVTVTVPPQTPPESDDGSPRSVNTQSRLLIHNSCPICGATPMNNPAVIPSGYAFCYTCINAYVEKEGRCPVSGMRLEDGESGVRRVLG</sequence>
<feature type="region of interest" description="Disordered" evidence="16">
    <location>
        <begin position="149"/>
        <end position="176"/>
    </location>
</feature>
<evidence type="ECO:0000256" key="3">
    <source>
        <dbReference type="ARBA" id="ARBA00008704"/>
    </source>
</evidence>
<dbReference type="GO" id="GO:0004842">
    <property type="term" value="F:ubiquitin-protein transferase activity"/>
    <property type="evidence" value="ECO:0007669"/>
    <property type="project" value="TreeGrafter"/>
</dbReference>
<evidence type="ECO:0000256" key="4">
    <source>
        <dbReference type="ARBA" id="ARBA00018980"/>
    </source>
</evidence>
<dbReference type="GO" id="GO:0005778">
    <property type="term" value="C:peroxisomal membrane"/>
    <property type="evidence" value="ECO:0007669"/>
    <property type="project" value="UniProtKB-SubCell"/>
</dbReference>
<comment type="subcellular location">
    <subcellularLocation>
        <location evidence="1">Peroxisome membrane</location>
        <topology evidence="1">Multi-pass membrane protein</topology>
    </subcellularLocation>
</comment>
<dbReference type="AlphaFoldDB" id="A0A316U4W7"/>
<evidence type="ECO:0000256" key="6">
    <source>
        <dbReference type="ARBA" id="ARBA00022692"/>
    </source>
</evidence>
<dbReference type="InterPro" id="IPR017375">
    <property type="entry name" value="PEX12"/>
</dbReference>
<dbReference type="SUPFAM" id="SSF57850">
    <property type="entry name" value="RING/U-box"/>
    <property type="match status" value="1"/>
</dbReference>
<proteinExistence type="inferred from homology"/>
<comment type="subunit">
    <text evidence="15">Component of the PEX2-PEX10-PEX12 retrotranslocation channel, composed of PEX2, PEX10 and PEX12.</text>
</comment>
<evidence type="ECO:0000256" key="13">
    <source>
        <dbReference type="ARBA" id="ARBA00023140"/>
    </source>
</evidence>
<evidence type="ECO:0000256" key="15">
    <source>
        <dbReference type="ARBA" id="ARBA00034505"/>
    </source>
</evidence>
<keyword evidence="19" id="KW-1185">Reference proteome</keyword>
<dbReference type="InterPro" id="IPR013083">
    <property type="entry name" value="Znf_RING/FYVE/PHD"/>
</dbReference>
<keyword evidence="13" id="KW-0576">Peroxisome</keyword>
<dbReference type="Proteomes" id="UP000245942">
    <property type="component" value="Unassembled WGS sequence"/>
</dbReference>
<dbReference type="GO" id="GO:0006513">
    <property type="term" value="P:protein monoubiquitination"/>
    <property type="evidence" value="ECO:0007669"/>
    <property type="project" value="TreeGrafter"/>
</dbReference>
<evidence type="ECO:0000256" key="9">
    <source>
        <dbReference type="ARBA" id="ARBA00022833"/>
    </source>
</evidence>
<dbReference type="OrthoDB" id="107372at2759"/>
<dbReference type="Pfam" id="PF00097">
    <property type="entry name" value="zf-C3HC4"/>
    <property type="match status" value="1"/>
</dbReference>
<keyword evidence="7" id="KW-0479">Metal-binding</keyword>
<feature type="domain" description="RING-type" evidence="17">
    <location>
        <begin position="392"/>
        <end position="430"/>
    </location>
</feature>
<keyword evidence="8" id="KW-0863">Zinc-finger</keyword>
<accession>A0A316U4W7</accession>
<evidence type="ECO:0000256" key="5">
    <source>
        <dbReference type="ARBA" id="ARBA00022448"/>
    </source>
</evidence>
<dbReference type="PANTHER" id="PTHR12888">
    <property type="entry name" value="PEROXISOME ASSEMBLY PROTEIN 12 PEROXIN-12"/>
    <property type="match status" value="1"/>
</dbReference>